<dbReference type="EMBL" id="JBDFQZ010000010">
    <property type="protein sequence ID" value="KAK9681564.1"/>
    <property type="molecule type" value="Genomic_DNA"/>
</dbReference>
<comment type="caution">
    <text evidence="1">The sequence shown here is derived from an EMBL/GenBank/DDBJ whole genome shotgun (WGS) entry which is preliminary data.</text>
</comment>
<dbReference type="AlphaFoldDB" id="A0AAW1HXN2"/>
<sequence length="121" mass="14228">MTTLLLRNNNGYTKIDKEDPKEKSHREAQFIIYKTMKQVDQIVKRRSSFKPSWLKLRIFKLKVKIGNKLGLRKTMSKSKVGVCHHLMGHLMRFKRLFNCGGRHRRHGCAANNHHLPQPLLI</sequence>
<evidence type="ECO:0000313" key="1">
    <source>
        <dbReference type="EMBL" id="KAK9681564.1"/>
    </source>
</evidence>
<protein>
    <submittedName>
        <fullName evidence="1">Uncharacterized protein</fullName>
    </submittedName>
</protein>
<evidence type="ECO:0000313" key="2">
    <source>
        <dbReference type="Proteomes" id="UP001443914"/>
    </source>
</evidence>
<proteinExistence type="predicted"/>
<keyword evidence="2" id="KW-1185">Reference proteome</keyword>
<dbReference type="PANTHER" id="PTHR35687:SF1">
    <property type="entry name" value="OS07G0516700 PROTEIN"/>
    <property type="match status" value="1"/>
</dbReference>
<dbReference type="PANTHER" id="PTHR35687">
    <property type="entry name" value="OS07G0516700 PROTEIN"/>
    <property type="match status" value="1"/>
</dbReference>
<reference evidence="1" key="1">
    <citation type="submission" date="2024-03" db="EMBL/GenBank/DDBJ databases">
        <title>WGS assembly of Saponaria officinalis var. Norfolk2.</title>
        <authorList>
            <person name="Jenkins J."/>
            <person name="Shu S."/>
            <person name="Grimwood J."/>
            <person name="Barry K."/>
            <person name="Goodstein D."/>
            <person name="Schmutz J."/>
            <person name="Leebens-Mack J."/>
            <person name="Osbourn A."/>
        </authorList>
    </citation>
    <scope>NUCLEOTIDE SEQUENCE [LARGE SCALE GENOMIC DNA]</scope>
    <source>
        <strain evidence="1">JIC</strain>
    </source>
</reference>
<dbReference type="Proteomes" id="UP001443914">
    <property type="component" value="Unassembled WGS sequence"/>
</dbReference>
<name>A0AAW1HXN2_SAPOF</name>
<accession>A0AAW1HXN2</accession>
<organism evidence="1 2">
    <name type="scientific">Saponaria officinalis</name>
    <name type="common">Common soapwort</name>
    <name type="synonym">Lychnis saponaria</name>
    <dbReference type="NCBI Taxonomy" id="3572"/>
    <lineage>
        <taxon>Eukaryota</taxon>
        <taxon>Viridiplantae</taxon>
        <taxon>Streptophyta</taxon>
        <taxon>Embryophyta</taxon>
        <taxon>Tracheophyta</taxon>
        <taxon>Spermatophyta</taxon>
        <taxon>Magnoliopsida</taxon>
        <taxon>eudicotyledons</taxon>
        <taxon>Gunneridae</taxon>
        <taxon>Pentapetalae</taxon>
        <taxon>Caryophyllales</taxon>
        <taxon>Caryophyllaceae</taxon>
        <taxon>Caryophylleae</taxon>
        <taxon>Saponaria</taxon>
    </lineage>
</organism>
<gene>
    <name evidence="1" type="ORF">RND81_10G011200</name>
</gene>